<sequence length="232" mass="27570">MKKVRYVFYIAKFDLINVIRGKRKPHLIDDGISLWTGLFNWFTPGYSHWEGWIEEDGSFQESLFVCPDGWAYVGTCYTSTMRGDDNGTVSRPASTVFTHPERWEYIEFELTDESFDEAKAWADERVRKNKGYSKRDLLRFAMPLWMLKKFKWDDPEREICSEHGEGWAFKLRIVILKQWGVIQWAKIKLLDKILIRSPRRLWRDLVRRHHVPTYSLATSLMVRDSQGKRVKA</sequence>
<organism evidence="1">
    <name type="scientific">marine sediment metagenome</name>
    <dbReference type="NCBI Taxonomy" id="412755"/>
    <lineage>
        <taxon>unclassified sequences</taxon>
        <taxon>metagenomes</taxon>
        <taxon>ecological metagenomes</taxon>
    </lineage>
</organism>
<name>A0A0F8X920_9ZZZZ</name>
<evidence type="ECO:0000313" key="1">
    <source>
        <dbReference type="EMBL" id="KKK65627.1"/>
    </source>
</evidence>
<dbReference type="EMBL" id="LAZR01060457">
    <property type="protein sequence ID" value="KKK65627.1"/>
    <property type="molecule type" value="Genomic_DNA"/>
</dbReference>
<proteinExistence type="predicted"/>
<reference evidence="1" key="1">
    <citation type="journal article" date="2015" name="Nature">
        <title>Complex archaea that bridge the gap between prokaryotes and eukaryotes.</title>
        <authorList>
            <person name="Spang A."/>
            <person name="Saw J.H."/>
            <person name="Jorgensen S.L."/>
            <person name="Zaremba-Niedzwiedzka K."/>
            <person name="Martijn J."/>
            <person name="Lind A.E."/>
            <person name="van Eijk R."/>
            <person name="Schleper C."/>
            <person name="Guy L."/>
            <person name="Ettema T.J."/>
        </authorList>
    </citation>
    <scope>NUCLEOTIDE SEQUENCE</scope>
</reference>
<dbReference type="AlphaFoldDB" id="A0A0F8X920"/>
<accession>A0A0F8X920</accession>
<gene>
    <name evidence="1" type="ORF">LCGC14_2972240</name>
</gene>
<comment type="caution">
    <text evidence="1">The sequence shown here is derived from an EMBL/GenBank/DDBJ whole genome shotgun (WGS) entry which is preliminary data.</text>
</comment>
<protein>
    <submittedName>
        <fullName evidence="1">Uncharacterized protein</fullName>
    </submittedName>
</protein>